<keyword evidence="2" id="KW-1185">Reference proteome</keyword>
<name>A0A2I0J5S2_PUNGR</name>
<evidence type="ECO:0000313" key="1">
    <source>
        <dbReference type="EMBL" id="PKI51577.1"/>
    </source>
</evidence>
<protein>
    <submittedName>
        <fullName evidence="1">Uncharacterized protein</fullName>
    </submittedName>
</protein>
<proteinExistence type="predicted"/>
<dbReference type="Proteomes" id="UP000233551">
    <property type="component" value="Unassembled WGS sequence"/>
</dbReference>
<reference evidence="1 2" key="1">
    <citation type="submission" date="2017-11" db="EMBL/GenBank/DDBJ databases">
        <title>De-novo sequencing of pomegranate (Punica granatum L.) genome.</title>
        <authorList>
            <person name="Akparov Z."/>
            <person name="Amiraslanov A."/>
            <person name="Hajiyeva S."/>
            <person name="Abbasov M."/>
            <person name="Kaur K."/>
            <person name="Hamwieh A."/>
            <person name="Solovyev V."/>
            <person name="Salamov A."/>
            <person name="Braich B."/>
            <person name="Kosarev P."/>
            <person name="Mahmoud A."/>
            <person name="Hajiyev E."/>
            <person name="Babayeva S."/>
            <person name="Izzatullayeva V."/>
            <person name="Mammadov A."/>
            <person name="Mammadov A."/>
            <person name="Sharifova S."/>
            <person name="Ojaghi J."/>
            <person name="Eynullazada K."/>
            <person name="Bayramov B."/>
            <person name="Abdulazimova A."/>
            <person name="Shahmuradov I."/>
        </authorList>
    </citation>
    <scope>NUCLEOTIDE SEQUENCE [LARGE SCALE GENOMIC DNA]</scope>
    <source>
        <strain evidence="2">cv. AG2017</strain>
        <tissue evidence="1">Leaf</tissue>
    </source>
</reference>
<dbReference type="AlphaFoldDB" id="A0A2I0J5S2"/>
<comment type="caution">
    <text evidence="1">The sequence shown here is derived from an EMBL/GenBank/DDBJ whole genome shotgun (WGS) entry which is preliminary data.</text>
</comment>
<evidence type="ECO:0000313" key="2">
    <source>
        <dbReference type="Proteomes" id="UP000233551"/>
    </source>
</evidence>
<gene>
    <name evidence="1" type="ORF">CRG98_028001</name>
</gene>
<accession>A0A2I0J5S2</accession>
<dbReference type="EMBL" id="PGOL01002003">
    <property type="protein sequence ID" value="PKI51577.1"/>
    <property type="molecule type" value="Genomic_DNA"/>
</dbReference>
<sequence length="119" mass="13062">MFSDQGSENEECFVSVPLGPVTEQMTTGVPLESVYLYRSSTPGSAQCHVPSFMVATVMIVSIAIQLVESYDSTIRGVTSDFDSMAGIINVELWLNREETHGIELILRLSPTKVEPKLAH</sequence>
<organism evidence="1 2">
    <name type="scientific">Punica granatum</name>
    <name type="common">Pomegranate</name>
    <dbReference type="NCBI Taxonomy" id="22663"/>
    <lineage>
        <taxon>Eukaryota</taxon>
        <taxon>Viridiplantae</taxon>
        <taxon>Streptophyta</taxon>
        <taxon>Embryophyta</taxon>
        <taxon>Tracheophyta</taxon>
        <taxon>Spermatophyta</taxon>
        <taxon>Magnoliopsida</taxon>
        <taxon>eudicotyledons</taxon>
        <taxon>Gunneridae</taxon>
        <taxon>Pentapetalae</taxon>
        <taxon>rosids</taxon>
        <taxon>malvids</taxon>
        <taxon>Myrtales</taxon>
        <taxon>Lythraceae</taxon>
        <taxon>Punica</taxon>
    </lineage>
</organism>